<reference evidence="1" key="2">
    <citation type="journal article" date="2015" name="Fish Shellfish Immunol.">
        <title>Early steps in the European eel (Anguilla anguilla)-Vibrio vulnificus interaction in the gills: Role of the RtxA13 toxin.</title>
        <authorList>
            <person name="Callol A."/>
            <person name="Pajuelo D."/>
            <person name="Ebbesson L."/>
            <person name="Teles M."/>
            <person name="MacKenzie S."/>
            <person name="Amaro C."/>
        </authorList>
    </citation>
    <scope>NUCLEOTIDE SEQUENCE</scope>
</reference>
<dbReference type="AlphaFoldDB" id="A0A0E9TTR8"/>
<accession>A0A0E9TTR8</accession>
<organism evidence="1">
    <name type="scientific">Anguilla anguilla</name>
    <name type="common">European freshwater eel</name>
    <name type="synonym">Muraena anguilla</name>
    <dbReference type="NCBI Taxonomy" id="7936"/>
    <lineage>
        <taxon>Eukaryota</taxon>
        <taxon>Metazoa</taxon>
        <taxon>Chordata</taxon>
        <taxon>Craniata</taxon>
        <taxon>Vertebrata</taxon>
        <taxon>Euteleostomi</taxon>
        <taxon>Actinopterygii</taxon>
        <taxon>Neopterygii</taxon>
        <taxon>Teleostei</taxon>
        <taxon>Anguilliformes</taxon>
        <taxon>Anguillidae</taxon>
        <taxon>Anguilla</taxon>
    </lineage>
</organism>
<sequence length="56" mass="6522">MLVLFLSYVCKKKKKPLRRSAALFPYQTTFKYFQPAGVCCCSPSLYQRFPLGRLNI</sequence>
<proteinExistence type="predicted"/>
<dbReference type="EMBL" id="GBXM01051631">
    <property type="protein sequence ID" value="JAH56946.1"/>
    <property type="molecule type" value="Transcribed_RNA"/>
</dbReference>
<name>A0A0E9TTR8_ANGAN</name>
<reference evidence="1" key="1">
    <citation type="submission" date="2014-11" db="EMBL/GenBank/DDBJ databases">
        <authorList>
            <person name="Amaro Gonzalez C."/>
        </authorList>
    </citation>
    <scope>NUCLEOTIDE SEQUENCE</scope>
</reference>
<protein>
    <submittedName>
        <fullName evidence="1">Uncharacterized protein</fullName>
    </submittedName>
</protein>
<evidence type="ECO:0000313" key="1">
    <source>
        <dbReference type="EMBL" id="JAH56946.1"/>
    </source>
</evidence>